<proteinExistence type="predicted"/>
<organism evidence="1 2">
    <name type="scientific">Penicillium roqueforti (strain FM164)</name>
    <dbReference type="NCBI Taxonomy" id="1365484"/>
    <lineage>
        <taxon>Eukaryota</taxon>
        <taxon>Fungi</taxon>
        <taxon>Dikarya</taxon>
        <taxon>Ascomycota</taxon>
        <taxon>Pezizomycotina</taxon>
        <taxon>Eurotiomycetes</taxon>
        <taxon>Eurotiomycetidae</taxon>
        <taxon>Eurotiales</taxon>
        <taxon>Aspergillaceae</taxon>
        <taxon>Penicillium</taxon>
    </lineage>
</organism>
<reference evidence="1" key="1">
    <citation type="journal article" date="2014" name="Nat. Commun.">
        <title>Multiple recent horizontal transfers of a large genomic region in cheese making fungi.</title>
        <authorList>
            <person name="Cheeseman K."/>
            <person name="Ropars J."/>
            <person name="Renault P."/>
            <person name="Dupont J."/>
            <person name="Gouzy J."/>
            <person name="Branca A."/>
            <person name="Abraham A.L."/>
            <person name="Ceppi M."/>
            <person name="Conseiller E."/>
            <person name="Debuchy R."/>
            <person name="Malagnac F."/>
            <person name="Goarin A."/>
            <person name="Silar P."/>
            <person name="Lacoste S."/>
            <person name="Sallet E."/>
            <person name="Bensimon A."/>
            <person name="Giraud T."/>
            <person name="Brygoo Y."/>
        </authorList>
    </citation>
    <scope>NUCLEOTIDE SEQUENCE [LARGE SCALE GENOMIC DNA]</scope>
    <source>
        <strain evidence="1">FM164</strain>
    </source>
</reference>
<name>W6QSV3_PENRF</name>
<keyword evidence="2" id="KW-1185">Reference proteome</keyword>
<protein>
    <submittedName>
        <fullName evidence="1">Genomic scaffold, ProqFM164S02</fullName>
    </submittedName>
</protein>
<dbReference type="Proteomes" id="UP000030686">
    <property type="component" value="Unassembled WGS sequence"/>
</dbReference>
<evidence type="ECO:0000313" key="1">
    <source>
        <dbReference type="EMBL" id="CDM32577.1"/>
    </source>
</evidence>
<sequence>MRAGIDSASILLLLLAVLVVKVGPYY</sequence>
<dbReference type="EMBL" id="HG792016">
    <property type="protein sequence ID" value="CDM32577.1"/>
    <property type="molecule type" value="Genomic_DNA"/>
</dbReference>
<evidence type="ECO:0000313" key="2">
    <source>
        <dbReference type="Proteomes" id="UP000030686"/>
    </source>
</evidence>
<gene>
    <name evidence="1" type="ORF">PROQFM164_S02g002728</name>
</gene>
<dbReference type="AlphaFoldDB" id="W6QSV3"/>
<accession>W6QSV3</accession>